<keyword evidence="2" id="KW-0645">Protease</keyword>
<dbReference type="InterPro" id="IPR001375">
    <property type="entry name" value="Peptidase_S9_cat"/>
</dbReference>
<dbReference type="Pfam" id="PF07676">
    <property type="entry name" value="PD40"/>
    <property type="match status" value="1"/>
</dbReference>
<dbReference type="InterPro" id="IPR011042">
    <property type="entry name" value="6-blade_b-propeller_TolB-like"/>
</dbReference>
<dbReference type="Gene3D" id="2.120.10.30">
    <property type="entry name" value="TolB, C-terminal domain"/>
    <property type="match status" value="1"/>
</dbReference>
<keyword evidence="3 7" id="KW-0732">Signal</keyword>
<evidence type="ECO:0000256" key="2">
    <source>
        <dbReference type="ARBA" id="ARBA00022670"/>
    </source>
</evidence>
<protein>
    <recommendedName>
        <fullName evidence="6">Dipeptidyl-peptidase V</fullName>
    </recommendedName>
</protein>
<feature type="domain" description="Peptidase S9 prolyl oligopeptidase catalytic" evidence="8">
    <location>
        <begin position="507"/>
        <end position="716"/>
    </location>
</feature>
<organism evidence="9 10">
    <name type="scientific">Orbilia oligospora</name>
    <name type="common">Nematode-trapping fungus</name>
    <name type="synonym">Arthrobotrys oligospora</name>
    <dbReference type="NCBI Taxonomy" id="2813651"/>
    <lineage>
        <taxon>Eukaryota</taxon>
        <taxon>Fungi</taxon>
        <taxon>Dikarya</taxon>
        <taxon>Ascomycota</taxon>
        <taxon>Pezizomycotina</taxon>
        <taxon>Orbiliomycetes</taxon>
        <taxon>Orbiliales</taxon>
        <taxon>Orbiliaceae</taxon>
        <taxon>Orbilia</taxon>
    </lineage>
</organism>
<dbReference type="SUPFAM" id="SSF82171">
    <property type="entry name" value="DPP6 N-terminal domain-like"/>
    <property type="match status" value="1"/>
</dbReference>
<dbReference type="Pfam" id="PF00326">
    <property type="entry name" value="Peptidase_S9"/>
    <property type="match status" value="1"/>
</dbReference>
<dbReference type="Proteomes" id="UP000474640">
    <property type="component" value="Unassembled WGS sequence"/>
</dbReference>
<dbReference type="InterPro" id="IPR011659">
    <property type="entry name" value="WD40"/>
</dbReference>
<comment type="caution">
    <text evidence="9">The sequence shown here is derived from an EMBL/GenBank/DDBJ whole genome shotgun (WGS) entry which is preliminary data.</text>
</comment>
<dbReference type="OrthoDB" id="416344at2759"/>
<dbReference type="PANTHER" id="PTHR42776:SF13">
    <property type="entry name" value="DIPEPTIDYL-PEPTIDASE 5"/>
    <property type="match status" value="1"/>
</dbReference>
<keyword evidence="4" id="KW-0378">Hydrolase</keyword>
<dbReference type="GO" id="GO:0006508">
    <property type="term" value="P:proteolysis"/>
    <property type="evidence" value="ECO:0007669"/>
    <property type="project" value="UniProtKB-KW"/>
</dbReference>
<sequence length="755" mass="83867">MKWTFLSVLTCASAVCARALGGDGGPIVSFKKLLGSPRLSSAVPNPAGTLALFSSSKYSFDKHDSTKSVHVVDITVPNGEVTKLWDDKSVAETVWLGIGDYIGYLKANGTKSELWISKATNDVENVIQESQKVYEFPGEVSNLKFKAVGEAIYFIVSAPAFKDGSIYSADTAPKKHSSGRVYTSLFVRHWDEWVSEYKSNLFSGVIARGTTGDFEVVGDLTNLLHGTELESPVGPFGGTGDFDISPDGKNVIFLSKAPKLDLAQNTATYVYAVPFTGGSEPKAINPYHGATISPRFSPDGSKVVYLQMRENGYEADKNEIFITEFTQDYNFVITQVAKHWDRSPGSVTWSANNNYLYLIGEDHGREKVWTLPIISTAPASKPSLDPTPITSEFSANDLYVIGDSENLLVSVSSYTSPTFYLIISATDGKVQDLTSPLTKLHDTPASTERGTWHGLSRSQVSDFYYPGSDGYKVHAWIIKPSFFDSSKKYPLLFLIHGGPQGAWNDGWSYRWNPAVMAEQGYVVVAFNPTGSTGYGKDFTDRIQNHWGGRPFRDLELGFAYLEKHYGDFIDTKNAIAAGASYGGYMINWIAGQPFAKKFKTLVCHDGIFNTLNMYATEELWFIDHDFKGQIFDHREHFERWNPLGHVKHWSTPMLIIHSSKDYRIPISEALAAFNVLQIKGIKSKLLTFPDENHWVLKPENSLVWHREVFNWMKEFSGVSGERLGEEEEGEAVEVAKGLKGVKLSGEVGQDILRDD</sequence>
<evidence type="ECO:0000313" key="10">
    <source>
        <dbReference type="Proteomes" id="UP000474640"/>
    </source>
</evidence>
<accession>A0A7C8V7I4</accession>
<evidence type="ECO:0000256" key="6">
    <source>
        <dbReference type="ARBA" id="ARBA00032829"/>
    </source>
</evidence>
<dbReference type="GO" id="GO:0004252">
    <property type="term" value="F:serine-type endopeptidase activity"/>
    <property type="evidence" value="ECO:0007669"/>
    <property type="project" value="TreeGrafter"/>
</dbReference>
<gene>
    <name evidence="9" type="ORF">TWF970_002780</name>
</gene>
<dbReference type="PANTHER" id="PTHR42776">
    <property type="entry name" value="SERINE PEPTIDASE S9 FAMILY MEMBER"/>
    <property type="match status" value="1"/>
</dbReference>
<evidence type="ECO:0000313" key="9">
    <source>
        <dbReference type="EMBL" id="KAF3280566.1"/>
    </source>
</evidence>
<dbReference type="FunFam" id="3.40.50.1820:FF:000028">
    <property type="entry name" value="S9 family peptidase"/>
    <property type="match status" value="1"/>
</dbReference>
<feature type="chain" id="PRO_5028909604" description="Dipeptidyl-peptidase V" evidence="7">
    <location>
        <begin position="20"/>
        <end position="755"/>
    </location>
</feature>
<dbReference type="InterPro" id="IPR029058">
    <property type="entry name" value="AB_hydrolase_fold"/>
</dbReference>
<keyword evidence="5" id="KW-0720">Serine protease</keyword>
<dbReference type="Gene3D" id="3.40.50.1820">
    <property type="entry name" value="alpha/beta hydrolase"/>
    <property type="match status" value="1"/>
</dbReference>
<name>A0A7C8V7I4_ORBOL</name>
<proteinExistence type="inferred from homology"/>
<dbReference type="SUPFAM" id="SSF53474">
    <property type="entry name" value="alpha/beta-Hydrolases"/>
    <property type="match status" value="1"/>
</dbReference>
<evidence type="ECO:0000256" key="3">
    <source>
        <dbReference type="ARBA" id="ARBA00022729"/>
    </source>
</evidence>
<comment type="similarity">
    <text evidence="1">Belongs to the peptidase S9C family.</text>
</comment>
<feature type="signal peptide" evidence="7">
    <location>
        <begin position="1"/>
        <end position="19"/>
    </location>
</feature>
<evidence type="ECO:0000259" key="8">
    <source>
        <dbReference type="Pfam" id="PF00326"/>
    </source>
</evidence>
<dbReference type="EMBL" id="JAABOJ010000018">
    <property type="protein sequence ID" value="KAF3280566.1"/>
    <property type="molecule type" value="Genomic_DNA"/>
</dbReference>
<evidence type="ECO:0000256" key="4">
    <source>
        <dbReference type="ARBA" id="ARBA00022801"/>
    </source>
</evidence>
<reference evidence="9 10" key="1">
    <citation type="submission" date="2020-01" db="EMBL/GenBank/DDBJ databases">
        <authorList>
            <person name="Palmer J.M."/>
        </authorList>
    </citation>
    <scope>NUCLEOTIDE SEQUENCE [LARGE SCALE GENOMIC DNA]</scope>
    <source>
        <strain evidence="9 10">TWF970</strain>
    </source>
</reference>
<dbReference type="AlphaFoldDB" id="A0A7C8V7I4"/>
<evidence type="ECO:0000256" key="1">
    <source>
        <dbReference type="ARBA" id="ARBA00010040"/>
    </source>
</evidence>
<evidence type="ECO:0000256" key="5">
    <source>
        <dbReference type="ARBA" id="ARBA00022825"/>
    </source>
</evidence>
<evidence type="ECO:0000256" key="7">
    <source>
        <dbReference type="SAM" id="SignalP"/>
    </source>
</evidence>